<dbReference type="SMART" id="SM00174">
    <property type="entry name" value="RHO"/>
    <property type="match status" value="1"/>
</dbReference>
<dbReference type="EMBL" id="BQXS01012483">
    <property type="protein sequence ID" value="GKT23728.1"/>
    <property type="molecule type" value="Genomic_DNA"/>
</dbReference>
<dbReference type="SMART" id="SM00173">
    <property type="entry name" value="RAS"/>
    <property type="match status" value="1"/>
</dbReference>
<feature type="compositionally biased region" description="Acidic residues" evidence="3">
    <location>
        <begin position="183"/>
        <end position="193"/>
    </location>
</feature>
<evidence type="ECO:0000313" key="4">
    <source>
        <dbReference type="EMBL" id="GKT23728.1"/>
    </source>
</evidence>
<dbReference type="SMART" id="SM00175">
    <property type="entry name" value="RAB"/>
    <property type="match status" value="1"/>
</dbReference>
<dbReference type="Proteomes" id="UP001057375">
    <property type="component" value="Unassembled WGS sequence"/>
</dbReference>
<sequence>MAEVEDPQYLFKLIVIGPGKAGKTTFIIRLIHDEFEESYVPTLGVDFSDKTFVVDGAAVSTQFWDVGGQDEFRSVVKYYYRGAHCSLVICDILDPRSWEKALKWKSDLDATVSFSNSDAPIPAILLFNKCDLPYKATDEELEEIAKKGKFDAWYKVSVKDDFGLDEAVVELLRRTISMHDEFNDTESEEEDSGFIDVTGKETTPGGGGCCGK</sequence>
<protein>
    <submittedName>
        <fullName evidence="4">Small GTPase like protein</fullName>
    </submittedName>
</protein>
<dbReference type="Pfam" id="PF00071">
    <property type="entry name" value="Ras"/>
    <property type="match status" value="1"/>
</dbReference>
<dbReference type="SMART" id="SM00176">
    <property type="entry name" value="RAN"/>
    <property type="match status" value="1"/>
</dbReference>
<keyword evidence="1" id="KW-0547">Nucleotide-binding</keyword>
<accession>A0ABQ5K1U2</accession>
<dbReference type="InterPro" id="IPR005225">
    <property type="entry name" value="Small_GTP-bd"/>
</dbReference>
<dbReference type="PRINTS" id="PR00449">
    <property type="entry name" value="RASTRNSFRMNG"/>
</dbReference>
<dbReference type="InterPro" id="IPR050227">
    <property type="entry name" value="Rab"/>
</dbReference>
<dbReference type="PROSITE" id="PS51421">
    <property type="entry name" value="RAS"/>
    <property type="match status" value="1"/>
</dbReference>
<evidence type="ECO:0000256" key="1">
    <source>
        <dbReference type="ARBA" id="ARBA00022741"/>
    </source>
</evidence>
<evidence type="ECO:0000313" key="5">
    <source>
        <dbReference type="Proteomes" id="UP001057375"/>
    </source>
</evidence>
<name>A0ABQ5K1U2_9EUKA</name>
<feature type="region of interest" description="Disordered" evidence="3">
    <location>
        <begin position="183"/>
        <end position="212"/>
    </location>
</feature>
<evidence type="ECO:0000256" key="2">
    <source>
        <dbReference type="ARBA" id="ARBA00023134"/>
    </source>
</evidence>
<evidence type="ECO:0000256" key="3">
    <source>
        <dbReference type="SAM" id="MobiDB-lite"/>
    </source>
</evidence>
<reference evidence="4" key="1">
    <citation type="submission" date="2022-03" db="EMBL/GenBank/DDBJ databases">
        <title>Draft genome sequence of Aduncisulcus paluster, a free-living microaerophilic Fornicata.</title>
        <authorList>
            <person name="Yuyama I."/>
            <person name="Kume K."/>
            <person name="Tamura T."/>
            <person name="Inagaki Y."/>
            <person name="Hashimoto T."/>
        </authorList>
    </citation>
    <scope>NUCLEOTIDE SEQUENCE</scope>
    <source>
        <strain evidence="4">NY0171</strain>
    </source>
</reference>
<organism evidence="4 5">
    <name type="scientific">Aduncisulcus paluster</name>
    <dbReference type="NCBI Taxonomy" id="2918883"/>
    <lineage>
        <taxon>Eukaryota</taxon>
        <taxon>Metamonada</taxon>
        <taxon>Carpediemonas-like organisms</taxon>
        <taxon>Aduncisulcus</taxon>
    </lineage>
</organism>
<keyword evidence="5" id="KW-1185">Reference proteome</keyword>
<comment type="caution">
    <text evidence="4">The sequence shown here is derived from an EMBL/GenBank/DDBJ whole genome shotgun (WGS) entry which is preliminary data.</text>
</comment>
<dbReference type="PROSITE" id="PS51419">
    <property type="entry name" value="RAB"/>
    <property type="match status" value="1"/>
</dbReference>
<dbReference type="InterPro" id="IPR001806">
    <property type="entry name" value="Small_GTPase"/>
</dbReference>
<gene>
    <name evidence="4" type="ORF">ADUPG1_012513</name>
</gene>
<proteinExistence type="predicted"/>
<keyword evidence="2" id="KW-0342">GTP-binding</keyword>
<dbReference type="PANTHER" id="PTHR47977">
    <property type="entry name" value="RAS-RELATED PROTEIN RAB"/>
    <property type="match status" value="1"/>
</dbReference>
<dbReference type="NCBIfam" id="TIGR00231">
    <property type="entry name" value="small_GTP"/>
    <property type="match status" value="1"/>
</dbReference>
<dbReference type="InterPro" id="IPR027417">
    <property type="entry name" value="P-loop_NTPase"/>
</dbReference>
<dbReference type="Gene3D" id="3.40.50.300">
    <property type="entry name" value="P-loop containing nucleotide triphosphate hydrolases"/>
    <property type="match status" value="1"/>
</dbReference>
<dbReference type="SUPFAM" id="SSF52540">
    <property type="entry name" value="P-loop containing nucleoside triphosphate hydrolases"/>
    <property type="match status" value="1"/>
</dbReference>